<proteinExistence type="predicted"/>
<gene>
    <name evidence="2" type="ORF">SAMN06309945_0961</name>
</gene>
<keyword evidence="3" id="KW-1185">Reference proteome</keyword>
<dbReference type="EMBL" id="FUZP01000001">
    <property type="protein sequence ID" value="SKC43856.1"/>
    <property type="molecule type" value="Genomic_DNA"/>
</dbReference>
<feature type="transmembrane region" description="Helical" evidence="1">
    <location>
        <begin position="104"/>
        <end position="129"/>
    </location>
</feature>
<keyword evidence="1" id="KW-1133">Transmembrane helix</keyword>
<evidence type="ECO:0000313" key="3">
    <source>
        <dbReference type="Proteomes" id="UP000190857"/>
    </source>
</evidence>
<organism evidence="2 3">
    <name type="scientific">Okibacterium fritillariae</name>
    <dbReference type="NCBI Taxonomy" id="123320"/>
    <lineage>
        <taxon>Bacteria</taxon>
        <taxon>Bacillati</taxon>
        <taxon>Actinomycetota</taxon>
        <taxon>Actinomycetes</taxon>
        <taxon>Micrococcales</taxon>
        <taxon>Microbacteriaceae</taxon>
        <taxon>Okibacterium</taxon>
    </lineage>
</organism>
<feature type="transmembrane region" description="Helical" evidence="1">
    <location>
        <begin position="141"/>
        <end position="162"/>
    </location>
</feature>
<protein>
    <submittedName>
        <fullName evidence="2">Uncharacterized protein</fullName>
    </submittedName>
</protein>
<dbReference type="OrthoDB" id="3240366at2"/>
<feature type="transmembrane region" description="Helical" evidence="1">
    <location>
        <begin position="167"/>
        <end position="184"/>
    </location>
</feature>
<keyword evidence="1" id="KW-0472">Membrane</keyword>
<reference evidence="2 3" key="1">
    <citation type="submission" date="2017-02" db="EMBL/GenBank/DDBJ databases">
        <authorList>
            <person name="Peterson S.W."/>
        </authorList>
    </citation>
    <scope>NUCLEOTIDE SEQUENCE [LARGE SCALE GENOMIC DNA]</scope>
    <source>
        <strain evidence="2 3">VKM Ac-2059</strain>
    </source>
</reference>
<evidence type="ECO:0000256" key="1">
    <source>
        <dbReference type="SAM" id="Phobius"/>
    </source>
</evidence>
<accession>A0A1T5IXF2</accession>
<evidence type="ECO:0000313" key="2">
    <source>
        <dbReference type="EMBL" id="SKC43856.1"/>
    </source>
</evidence>
<dbReference type="STRING" id="123320.SAMN06309945_0961"/>
<dbReference type="Proteomes" id="UP000190857">
    <property type="component" value="Unassembled WGS sequence"/>
</dbReference>
<feature type="transmembrane region" description="Helical" evidence="1">
    <location>
        <begin position="71"/>
        <end position="92"/>
    </location>
</feature>
<feature type="transmembrane region" description="Helical" evidence="1">
    <location>
        <begin position="40"/>
        <end position="59"/>
    </location>
</feature>
<keyword evidence="1" id="KW-0812">Transmembrane</keyword>
<name>A0A1T5IXF2_9MICO</name>
<feature type="transmembrane region" description="Helical" evidence="1">
    <location>
        <begin position="190"/>
        <end position="210"/>
    </location>
</feature>
<dbReference type="AlphaFoldDB" id="A0A1T5IXF2"/>
<sequence>MTNHTPAASADDAPADIREMLRLSQQQNEKMTRVFDRPTTIIVLTWGVAWFVGFLTLWSATEGNPWFRTPIVPAGIVFTVLMVAGIIVSAVVGSRTSRGMRGAVAFQGTVYGISWAIACMAVPFFGGALLANGMSPELAALFYPAGYSLVVGILYLAGAALWNDKPMLGVGIWIIIVGIGAPFFGAPTNYLVMGLLGGGAFLVYGVWLVLRQRRRVARYSRTDARAAVN</sequence>
<dbReference type="RefSeq" id="WP_079727097.1">
    <property type="nucleotide sequence ID" value="NZ_FUZP01000001.1"/>
</dbReference>